<dbReference type="SUPFAM" id="SSF50249">
    <property type="entry name" value="Nucleic acid-binding proteins"/>
    <property type="match status" value="1"/>
</dbReference>
<name>X0X4N5_9ZZZZ</name>
<feature type="non-terminal residue" evidence="2">
    <location>
        <position position="1"/>
    </location>
</feature>
<dbReference type="PANTHER" id="PTHR23355:SF9">
    <property type="entry name" value="DIS3-LIKE EXONUCLEASE 2"/>
    <property type="match status" value="1"/>
</dbReference>
<reference evidence="2" key="1">
    <citation type="journal article" date="2014" name="Front. Microbiol.">
        <title>High frequency of phylogenetically diverse reductive dehalogenase-homologous genes in deep subseafloor sedimentary metagenomes.</title>
        <authorList>
            <person name="Kawai M."/>
            <person name="Futagami T."/>
            <person name="Toyoda A."/>
            <person name="Takaki Y."/>
            <person name="Nishi S."/>
            <person name="Hori S."/>
            <person name="Arai W."/>
            <person name="Tsubouchi T."/>
            <person name="Morono Y."/>
            <person name="Uchiyama I."/>
            <person name="Ito T."/>
            <person name="Fujiyama A."/>
            <person name="Inagaki F."/>
            <person name="Takami H."/>
        </authorList>
    </citation>
    <scope>NUCLEOTIDE SEQUENCE</scope>
    <source>
        <strain evidence="2">Expedition CK06-06</strain>
    </source>
</reference>
<gene>
    <name evidence="2" type="ORF">S01H1_66564</name>
</gene>
<protein>
    <recommendedName>
        <fullName evidence="1">RNB domain-containing protein</fullName>
    </recommendedName>
</protein>
<organism evidence="2">
    <name type="scientific">marine sediment metagenome</name>
    <dbReference type="NCBI Taxonomy" id="412755"/>
    <lineage>
        <taxon>unclassified sequences</taxon>
        <taxon>metagenomes</taxon>
        <taxon>ecological metagenomes</taxon>
    </lineage>
</organism>
<evidence type="ECO:0000313" key="2">
    <source>
        <dbReference type="EMBL" id="GAG31608.1"/>
    </source>
</evidence>
<dbReference type="GO" id="GO:0006402">
    <property type="term" value="P:mRNA catabolic process"/>
    <property type="evidence" value="ECO:0007669"/>
    <property type="project" value="TreeGrafter"/>
</dbReference>
<proteinExistence type="predicted"/>
<dbReference type="GO" id="GO:0005829">
    <property type="term" value="C:cytosol"/>
    <property type="evidence" value="ECO:0007669"/>
    <property type="project" value="TreeGrafter"/>
</dbReference>
<comment type="caution">
    <text evidence="2">The sequence shown here is derived from an EMBL/GenBank/DDBJ whole genome shotgun (WGS) entry which is preliminary data.</text>
</comment>
<dbReference type="GO" id="GO:0004540">
    <property type="term" value="F:RNA nuclease activity"/>
    <property type="evidence" value="ECO:0007669"/>
    <property type="project" value="InterPro"/>
</dbReference>
<dbReference type="InterPro" id="IPR001900">
    <property type="entry name" value="RNase_II/R"/>
</dbReference>
<evidence type="ECO:0000259" key="1">
    <source>
        <dbReference type="SMART" id="SM00955"/>
    </source>
</evidence>
<dbReference type="PANTHER" id="PTHR23355">
    <property type="entry name" value="RIBONUCLEASE"/>
    <property type="match status" value="1"/>
</dbReference>
<dbReference type="GO" id="GO:0003723">
    <property type="term" value="F:RNA binding"/>
    <property type="evidence" value="ECO:0007669"/>
    <property type="project" value="InterPro"/>
</dbReference>
<sequence length="250" mass="27722">GGALLGDVVEVSVKEFGRKGKPEGRVIRILEKKRTSVHGIYRERYGLPFFQNLDSPLIENFPLKGSAGFSLLEGTIVVVERDSNILKEVLGFPDDPGVDTQVVMRNHNLKDSFPALAAKEVEGISPEIPESEIRDRVDYRSWRTVTIDGEKAQDFDDAVSVRKLPRGQMLLGVHIADVSFYVHPGSALDEEAFDRGTSVYFPDLTLPMFPEKIANEVCSLRPREDKLTMSVLLTVDADGQVVSSEFCPSV</sequence>
<dbReference type="EMBL" id="BARS01044019">
    <property type="protein sequence ID" value="GAG31608.1"/>
    <property type="molecule type" value="Genomic_DNA"/>
</dbReference>
<dbReference type="AlphaFoldDB" id="X0X4N5"/>
<dbReference type="Pfam" id="PF00773">
    <property type="entry name" value="RNB"/>
    <property type="match status" value="1"/>
</dbReference>
<feature type="non-terminal residue" evidence="2">
    <location>
        <position position="250"/>
    </location>
</feature>
<accession>X0X4N5</accession>
<feature type="domain" description="RNB" evidence="1">
    <location>
        <begin position="136"/>
        <end position="250"/>
    </location>
</feature>
<dbReference type="InterPro" id="IPR012340">
    <property type="entry name" value="NA-bd_OB-fold"/>
</dbReference>
<dbReference type="SMART" id="SM00955">
    <property type="entry name" value="RNB"/>
    <property type="match status" value="1"/>
</dbReference>
<dbReference type="InterPro" id="IPR050180">
    <property type="entry name" value="RNR_Ribonuclease"/>
</dbReference>